<organism evidence="1 2">
    <name type="scientific">Desertifilum tharense IPPAS B-1220</name>
    <dbReference type="NCBI Taxonomy" id="1781255"/>
    <lineage>
        <taxon>Bacteria</taxon>
        <taxon>Bacillati</taxon>
        <taxon>Cyanobacteriota</taxon>
        <taxon>Cyanophyceae</taxon>
        <taxon>Desertifilales</taxon>
        <taxon>Desertifilaceae</taxon>
        <taxon>Desertifilum</taxon>
    </lineage>
</organism>
<sequence length="68" mass="7704">MGVKEYWVVDANAIAISAFNLTQSSNLRLQQPLVLSGLGVVWVEEILRRSQTEDDGAIIRRLINRFMT</sequence>
<proteinExistence type="predicted"/>
<evidence type="ECO:0000313" key="1">
    <source>
        <dbReference type="EMBL" id="XPM63191.1"/>
    </source>
</evidence>
<reference evidence="1 2" key="1">
    <citation type="journal article" date="2016" name="Genome Announc.">
        <title>Draft Genome Sequence of the Thermotolerant Cyanobacterium Desertifilum sp. IPPAS B-1220.</title>
        <authorList>
            <person name="Mironov K.S."/>
            <person name="Sinetova M.A."/>
            <person name="Bolatkhan K."/>
            <person name="Zayadan B.K."/>
            <person name="Ustinova V.V."/>
            <person name="Kupriyanova E.V."/>
            <person name="Skrypnik A.N."/>
            <person name="Gogoleva N.E."/>
            <person name="Gogolev Y.V."/>
            <person name="Los D.A."/>
        </authorList>
    </citation>
    <scope>NUCLEOTIDE SEQUENCE [LARGE SCALE GENOMIC DNA]</scope>
    <source>
        <strain evidence="1 2">IPPAS B-1220</strain>
    </source>
</reference>
<protein>
    <submittedName>
        <fullName evidence="1">Uncharacterized protein</fullName>
    </submittedName>
</protein>
<keyword evidence="2" id="KW-1185">Reference proteome</keyword>
<accession>A0ACD5GQT9</accession>
<name>A0ACD5GQT9_9CYAN</name>
<evidence type="ECO:0000313" key="2">
    <source>
        <dbReference type="Proteomes" id="UP000095472"/>
    </source>
</evidence>
<dbReference type="Proteomes" id="UP000095472">
    <property type="component" value="Chromosome"/>
</dbReference>
<dbReference type="EMBL" id="CP182909">
    <property type="protein sequence ID" value="XPM63191.1"/>
    <property type="molecule type" value="Genomic_DNA"/>
</dbReference>
<gene>
    <name evidence="1" type="ORF">BH720_027975</name>
</gene>